<accession>A0A2S0N9Z8</accession>
<dbReference type="InterPro" id="IPR038444">
    <property type="entry name" value="DUF465_sf"/>
</dbReference>
<dbReference type="Proteomes" id="UP000237889">
    <property type="component" value="Chromosome"/>
</dbReference>
<sequence>MSLQSHLAELEKRHEALDRQLSQVVARPSSPDAEITELKRRKLQLKDEIERLRANSLH</sequence>
<dbReference type="AlphaFoldDB" id="A0A2S0N9Z8"/>
<dbReference type="RefSeq" id="WP_106748335.1">
    <property type="nucleotide sequence ID" value="NZ_CP027668.1"/>
</dbReference>
<dbReference type="KEGG" id="phr:C6569_07910"/>
<evidence type="ECO:0000313" key="2">
    <source>
        <dbReference type="EMBL" id="AVO44994.1"/>
    </source>
</evidence>
<gene>
    <name evidence="2" type="ORF">C6569_07910</name>
</gene>
<dbReference type="InterPro" id="IPR007420">
    <property type="entry name" value="DUF465"/>
</dbReference>
<keyword evidence="3" id="KW-1185">Reference proteome</keyword>
<evidence type="ECO:0000256" key="1">
    <source>
        <dbReference type="SAM" id="Coils"/>
    </source>
</evidence>
<name>A0A2S0N9Z8_9HYPH</name>
<dbReference type="Gene3D" id="6.10.280.50">
    <property type="match status" value="1"/>
</dbReference>
<dbReference type="OrthoDB" id="7362854at2"/>
<dbReference type="EMBL" id="CP027668">
    <property type="protein sequence ID" value="AVO44994.1"/>
    <property type="molecule type" value="Genomic_DNA"/>
</dbReference>
<proteinExistence type="predicted"/>
<keyword evidence="1" id="KW-0175">Coiled coil</keyword>
<organism evidence="2 3">
    <name type="scientific">Phreatobacter cathodiphilus</name>
    <dbReference type="NCBI Taxonomy" id="1868589"/>
    <lineage>
        <taxon>Bacteria</taxon>
        <taxon>Pseudomonadati</taxon>
        <taxon>Pseudomonadota</taxon>
        <taxon>Alphaproteobacteria</taxon>
        <taxon>Hyphomicrobiales</taxon>
        <taxon>Phreatobacteraceae</taxon>
        <taxon>Phreatobacter</taxon>
    </lineage>
</organism>
<reference evidence="2 3" key="1">
    <citation type="submission" date="2018-03" db="EMBL/GenBank/DDBJ databases">
        <title>Genome sequencing of Phreatobacter sp.</title>
        <authorList>
            <person name="Kim S.-J."/>
            <person name="Heo J."/>
            <person name="Kwon S.-W."/>
        </authorList>
    </citation>
    <scope>NUCLEOTIDE SEQUENCE [LARGE SCALE GENOMIC DNA]</scope>
    <source>
        <strain evidence="2 3">S-12</strain>
    </source>
</reference>
<dbReference type="Pfam" id="PF04325">
    <property type="entry name" value="DUF465"/>
    <property type="match status" value="1"/>
</dbReference>
<feature type="coiled-coil region" evidence="1">
    <location>
        <begin position="7"/>
        <end position="55"/>
    </location>
</feature>
<evidence type="ECO:0000313" key="3">
    <source>
        <dbReference type="Proteomes" id="UP000237889"/>
    </source>
</evidence>
<protein>
    <submittedName>
        <fullName evidence="2">DUF465 domain-containing protein</fullName>
    </submittedName>
</protein>